<dbReference type="Pfam" id="PF04005">
    <property type="entry name" value="Hus1"/>
    <property type="match status" value="1"/>
</dbReference>
<evidence type="ECO:0000256" key="1">
    <source>
        <dbReference type="SAM" id="MobiDB-lite"/>
    </source>
</evidence>
<dbReference type="GO" id="GO:0030896">
    <property type="term" value="C:checkpoint clamp complex"/>
    <property type="evidence" value="ECO:0007669"/>
    <property type="project" value="InterPro"/>
</dbReference>
<dbReference type="InterPro" id="IPR007150">
    <property type="entry name" value="HUS1/Mec3"/>
</dbReference>
<dbReference type="GO" id="GO:0000077">
    <property type="term" value="P:DNA damage checkpoint signaling"/>
    <property type="evidence" value="ECO:0007669"/>
    <property type="project" value="InterPro"/>
</dbReference>
<feature type="compositionally biased region" description="Basic residues" evidence="1">
    <location>
        <begin position="969"/>
        <end position="981"/>
    </location>
</feature>
<evidence type="ECO:0000259" key="2">
    <source>
        <dbReference type="Pfam" id="PF17667"/>
    </source>
</evidence>
<comment type="caution">
    <text evidence="3">The sequence shown here is derived from an EMBL/GenBank/DDBJ whole genome shotgun (WGS) entry which is preliminary data.</text>
</comment>
<proteinExistence type="predicted"/>
<dbReference type="InterPro" id="IPR011009">
    <property type="entry name" value="Kinase-like_dom_sf"/>
</dbReference>
<accession>A0A8H5BPP8</accession>
<dbReference type="Pfam" id="PF17667">
    <property type="entry name" value="Pkinase_fungal"/>
    <property type="match status" value="1"/>
</dbReference>
<dbReference type="InterPro" id="IPR040976">
    <property type="entry name" value="Pkinase_fungal"/>
</dbReference>
<sequence>MSRRVAFHLAATTLSTPHSILAQYSIPAGPPPYSLAKNVKLYLTAHLSAPNTSCIRKPSVIYSDEISRAVEKLQKKCIIKFTEANMHIICNNEANEGGIQVYSQIKVDSLFTDYRIQSNANNEITMALASEALLGALRSAGASSQSSFESDEVVMKLAKKNDQALLSFEINGMSRIGHRQRVTHDLKIEVLKPADVAKLTEPLCPTPDLHILLPKLQSLRTIVERLKPLSDVMSIQANNNKRLVLSVESEVVKVQTEWTDCENPTSNVEPEEDPDEEAETKDPTTMYSVTVSTRSFLKFLNSHVVSTTTIACLCAHHCVILYVYIGDVADAGGVLTFYIPASSIQVDGKGEGLHKLDPNATRLTTFLKAEMFDSTPNNARGFLTLAFPDDSLPISVSNAVELLLKQGTLAKDDKGKHVWTAGIGGLESGQPTNGKHPEEHLRDFLNLIGTALLGSSTSHKPRRWSAVSRTVPLPGGPANHKPDLVLTSELEDRDISWENIHTTLRLNYTDTSRLCGENAAQLSSDAFMAFSSRNTRRLYLGISICGMMVRIYVFDHSGRVSSEPFNLHDDPESLVHLLIGLLMYPTNLFGLDAAFTWRGEHFLVKIKGAVYSLLECVFRSKTIRGRGTTCWRAVRDDDRDGLEYAIKDMWTDTSRTPQADLLEILKGVEGITTLVAAEMLNHEDGQDATSYSCKNVDMNKTKSKSKEHIIETRQQWILVKSPLGQPIPSFSSKKELLSALVDIVQAHKDMLTKGVLHCDISLDNALIYTPANTKTSHDPTVTEEPKILPTSRLKKGLLIDVDYSILLSRGSDNRKIAIGHHIGALPFMAVEILRGDTTSHDAHHGLESLFYMLMWICVFYRGPKDSPRLRRVDEDTANWTGVSDIPMLPLAIGNSKMATFMHAKRFDKYIKANIASYFNNLIPCLQELRSIIFNDESPATHDDMIKILKRHRDALPEVDEWVDDEKPTTRKKRGRNTRPFRPPIKRIHIHQRSQRTCSLSNTEEVRSRHQH</sequence>
<organism evidence="3 4">
    <name type="scientific">Psilocybe cf. subviscida</name>
    <dbReference type="NCBI Taxonomy" id="2480587"/>
    <lineage>
        <taxon>Eukaryota</taxon>
        <taxon>Fungi</taxon>
        <taxon>Dikarya</taxon>
        <taxon>Basidiomycota</taxon>
        <taxon>Agaricomycotina</taxon>
        <taxon>Agaricomycetes</taxon>
        <taxon>Agaricomycetidae</taxon>
        <taxon>Agaricales</taxon>
        <taxon>Agaricineae</taxon>
        <taxon>Strophariaceae</taxon>
        <taxon>Psilocybe</taxon>
    </lineage>
</organism>
<evidence type="ECO:0000313" key="4">
    <source>
        <dbReference type="Proteomes" id="UP000567179"/>
    </source>
</evidence>
<feature type="domain" description="Fungal-type protein kinase" evidence="2">
    <location>
        <begin position="482"/>
        <end position="857"/>
    </location>
</feature>
<dbReference type="Gene3D" id="1.10.510.10">
    <property type="entry name" value="Transferase(Phosphotransferase) domain 1"/>
    <property type="match status" value="1"/>
</dbReference>
<gene>
    <name evidence="3" type="ORF">D9619_005043</name>
</gene>
<feature type="region of interest" description="Disordered" evidence="1">
    <location>
        <begin position="990"/>
        <end position="1011"/>
    </location>
</feature>
<evidence type="ECO:0000313" key="3">
    <source>
        <dbReference type="EMBL" id="KAF5326949.1"/>
    </source>
</evidence>
<dbReference type="Gene3D" id="3.70.10.10">
    <property type="match status" value="1"/>
</dbReference>
<name>A0A8H5BPP8_9AGAR</name>
<reference evidence="3 4" key="1">
    <citation type="journal article" date="2020" name="ISME J.">
        <title>Uncovering the hidden diversity of litter-decomposition mechanisms in mushroom-forming fungi.</title>
        <authorList>
            <person name="Floudas D."/>
            <person name="Bentzer J."/>
            <person name="Ahren D."/>
            <person name="Johansson T."/>
            <person name="Persson P."/>
            <person name="Tunlid A."/>
        </authorList>
    </citation>
    <scope>NUCLEOTIDE SEQUENCE [LARGE SCALE GENOMIC DNA]</scope>
    <source>
        <strain evidence="3 4">CBS 101986</strain>
    </source>
</reference>
<dbReference type="Proteomes" id="UP000567179">
    <property type="component" value="Unassembled WGS sequence"/>
</dbReference>
<protein>
    <recommendedName>
        <fullName evidence="2">Fungal-type protein kinase domain-containing protein</fullName>
    </recommendedName>
</protein>
<feature type="compositionally biased region" description="Acidic residues" evidence="1">
    <location>
        <begin position="269"/>
        <end position="279"/>
    </location>
</feature>
<dbReference type="AlphaFoldDB" id="A0A8H5BPP8"/>
<dbReference type="EMBL" id="JAACJJ010000014">
    <property type="protein sequence ID" value="KAF5326949.1"/>
    <property type="molecule type" value="Genomic_DNA"/>
</dbReference>
<dbReference type="SUPFAM" id="SSF56112">
    <property type="entry name" value="Protein kinase-like (PK-like)"/>
    <property type="match status" value="1"/>
</dbReference>
<dbReference type="PANTHER" id="PTHR38248">
    <property type="entry name" value="FUNK1 6"/>
    <property type="match status" value="1"/>
</dbReference>
<dbReference type="PANTHER" id="PTHR38248:SF2">
    <property type="entry name" value="FUNK1 11"/>
    <property type="match status" value="1"/>
</dbReference>
<keyword evidence="4" id="KW-1185">Reference proteome</keyword>
<feature type="region of interest" description="Disordered" evidence="1">
    <location>
        <begin position="962"/>
        <end position="981"/>
    </location>
</feature>
<feature type="region of interest" description="Disordered" evidence="1">
    <location>
        <begin position="260"/>
        <end position="282"/>
    </location>
</feature>
<dbReference type="OrthoDB" id="337750at2759"/>